<evidence type="ECO:0000313" key="2">
    <source>
        <dbReference type="Proteomes" id="UP000198615"/>
    </source>
</evidence>
<dbReference type="GO" id="GO:0008168">
    <property type="term" value="F:methyltransferase activity"/>
    <property type="evidence" value="ECO:0007669"/>
    <property type="project" value="UniProtKB-KW"/>
</dbReference>
<name>A0A8G2BG69_9PROT</name>
<dbReference type="RefSeq" id="WP_028795632.1">
    <property type="nucleotide sequence ID" value="NZ_FNBW01000003.1"/>
</dbReference>
<dbReference type="EMBL" id="FNBW01000003">
    <property type="protein sequence ID" value="SDF39133.1"/>
    <property type="molecule type" value="Genomic_DNA"/>
</dbReference>
<dbReference type="Gene3D" id="3.40.50.150">
    <property type="entry name" value="Vaccinia Virus protein VP39"/>
    <property type="match status" value="1"/>
</dbReference>
<dbReference type="InterPro" id="IPR029063">
    <property type="entry name" value="SAM-dependent_MTases_sf"/>
</dbReference>
<keyword evidence="1" id="KW-0808">Transferase</keyword>
<dbReference type="AlphaFoldDB" id="A0A8G2BG69"/>
<dbReference type="OrthoDB" id="7171187at2"/>
<dbReference type="GO" id="GO:0032259">
    <property type="term" value="P:methylation"/>
    <property type="evidence" value="ECO:0007669"/>
    <property type="project" value="UniProtKB-KW"/>
</dbReference>
<protein>
    <submittedName>
        <fullName evidence="1">Pseudaminic acid biosynthesis-associated methylase</fullName>
    </submittedName>
</protein>
<comment type="caution">
    <text evidence="1">The sequence shown here is derived from an EMBL/GenBank/DDBJ whole genome shotgun (WGS) entry which is preliminary data.</text>
</comment>
<organism evidence="1 2">
    <name type="scientific">Thalassobaculum litoreum DSM 18839</name>
    <dbReference type="NCBI Taxonomy" id="1123362"/>
    <lineage>
        <taxon>Bacteria</taxon>
        <taxon>Pseudomonadati</taxon>
        <taxon>Pseudomonadota</taxon>
        <taxon>Alphaproteobacteria</taxon>
        <taxon>Rhodospirillales</taxon>
        <taxon>Thalassobaculaceae</taxon>
        <taxon>Thalassobaculum</taxon>
    </lineage>
</organism>
<dbReference type="SUPFAM" id="SSF53335">
    <property type="entry name" value="S-adenosyl-L-methionine-dependent methyltransferases"/>
    <property type="match status" value="1"/>
</dbReference>
<dbReference type="Proteomes" id="UP000198615">
    <property type="component" value="Unassembled WGS sequence"/>
</dbReference>
<accession>A0A8G2BG69</accession>
<evidence type="ECO:0000313" key="1">
    <source>
        <dbReference type="EMBL" id="SDF39133.1"/>
    </source>
</evidence>
<dbReference type="NCBIfam" id="TIGR03587">
    <property type="entry name" value="Pse_Me-ase"/>
    <property type="match status" value="1"/>
</dbReference>
<keyword evidence="2" id="KW-1185">Reference proteome</keyword>
<keyword evidence="1" id="KW-0489">Methyltransferase</keyword>
<sequence>MTTSWRTEQEAFWSGAFGDDYVDRNQGASLLASRTHLFSNALKRAGGVASAVEFGPNVGINLVALRHLLPQIALSAIEINAKAVEVLRTLPGVAVHHGSILEKHPVEVSELAFCSGVLIHINPDALPTVYDNLYAASSRLILLSEYYNPSPAAIPYRGHQDRLFKRDFAGEMMDRFPDLRLVDYGFQYHRDPAFPADDVTWFLMEKTGEKAGA</sequence>
<proteinExistence type="predicted"/>
<dbReference type="InterPro" id="IPR020027">
    <property type="entry name" value="Pseudamin_synth-assoc_MeTrfase"/>
</dbReference>
<gene>
    <name evidence="1" type="ORF">SAMN05660686_01129</name>
</gene>
<reference evidence="1 2" key="1">
    <citation type="submission" date="2016-10" db="EMBL/GenBank/DDBJ databases">
        <authorList>
            <person name="Varghese N."/>
            <person name="Submissions S."/>
        </authorList>
    </citation>
    <scope>NUCLEOTIDE SEQUENCE [LARGE SCALE GENOMIC DNA]</scope>
    <source>
        <strain evidence="1 2">DSM 18839</strain>
    </source>
</reference>